<comment type="caution">
    <text evidence="2">The sequence shown here is derived from an EMBL/GenBank/DDBJ whole genome shotgun (WGS) entry which is preliminary data.</text>
</comment>
<sequence>MPYLGEPDHRWSSTSHPRLSTLSDIGPATSFRKQALVWLFGCFSSMAAAAPLRNEYHLGSVETSEFSLLGLKQPKPKMHTCPQDQATAAVALAGLSKNN</sequence>
<evidence type="ECO:0000256" key="1">
    <source>
        <dbReference type="SAM" id="MobiDB-lite"/>
    </source>
</evidence>
<proteinExistence type="predicted"/>
<feature type="compositionally biased region" description="Basic and acidic residues" evidence="1">
    <location>
        <begin position="1"/>
        <end position="11"/>
    </location>
</feature>
<name>A0A7C8PI34_ORBOL</name>
<dbReference type="Proteomes" id="UP000297595">
    <property type="component" value="Unassembled WGS sequence"/>
</dbReference>
<dbReference type="AlphaFoldDB" id="A0A7C8PI34"/>
<feature type="region of interest" description="Disordered" evidence="1">
    <location>
        <begin position="1"/>
        <end position="23"/>
    </location>
</feature>
<gene>
    <name evidence="2" type="ORF">EYR41_007131</name>
</gene>
<reference evidence="2 3" key="1">
    <citation type="submission" date="2019-03" db="EMBL/GenBank/DDBJ databases">
        <title>Nematode-trapping fungi genome.</title>
        <authorList>
            <person name="Vidal-Diez De Ulzurrun G."/>
        </authorList>
    </citation>
    <scope>NUCLEOTIDE SEQUENCE [LARGE SCALE GENOMIC DNA]</scope>
    <source>
        <strain evidence="2 3">TWF154</strain>
    </source>
</reference>
<accession>A0A7C8PI34</accession>
<organism evidence="2 3">
    <name type="scientific">Orbilia oligospora</name>
    <name type="common">Nematode-trapping fungus</name>
    <name type="synonym">Arthrobotrys oligospora</name>
    <dbReference type="NCBI Taxonomy" id="2813651"/>
    <lineage>
        <taxon>Eukaryota</taxon>
        <taxon>Fungi</taxon>
        <taxon>Dikarya</taxon>
        <taxon>Ascomycota</taxon>
        <taxon>Pezizomycotina</taxon>
        <taxon>Orbiliomycetes</taxon>
        <taxon>Orbiliales</taxon>
        <taxon>Orbiliaceae</taxon>
        <taxon>Orbilia</taxon>
    </lineage>
</organism>
<protein>
    <submittedName>
        <fullName evidence="2">Uncharacterized protein</fullName>
    </submittedName>
</protein>
<evidence type="ECO:0000313" key="2">
    <source>
        <dbReference type="EMBL" id="TGJ68053.1"/>
    </source>
</evidence>
<evidence type="ECO:0000313" key="3">
    <source>
        <dbReference type="Proteomes" id="UP000297595"/>
    </source>
</evidence>
<feature type="compositionally biased region" description="Polar residues" evidence="1">
    <location>
        <begin position="12"/>
        <end position="23"/>
    </location>
</feature>
<dbReference type="EMBL" id="SOZJ01000004">
    <property type="protein sequence ID" value="TGJ68053.1"/>
    <property type="molecule type" value="Genomic_DNA"/>
</dbReference>